<dbReference type="Proteomes" id="UP000767446">
    <property type="component" value="Unassembled WGS sequence"/>
</dbReference>
<dbReference type="AlphaFoldDB" id="A0A941JQP9"/>
<evidence type="ECO:0000313" key="9">
    <source>
        <dbReference type="Proteomes" id="UP000767446"/>
    </source>
</evidence>
<dbReference type="InterPro" id="IPR003370">
    <property type="entry name" value="Chromate_transpt"/>
</dbReference>
<evidence type="ECO:0000256" key="1">
    <source>
        <dbReference type="ARBA" id="ARBA00004651"/>
    </source>
</evidence>
<dbReference type="Pfam" id="PF02417">
    <property type="entry name" value="Chromate_transp"/>
    <property type="match status" value="2"/>
</dbReference>
<keyword evidence="4 7" id="KW-0812">Transmembrane</keyword>
<feature type="transmembrane region" description="Helical" evidence="7">
    <location>
        <begin position="280"/>
        <end position="301"/>
    </location>
</feature>
<dbReference type="InterPro" id="IPR014047">
    <property type="entry name" value="Chr_Tranpt_l_chain"/>
</dbReference>
<evidence type="ECO:0000256" key="2">
    <source>
        <dbReference type="ARBA" id="ARBA00005262"/>
    </source>
</evidence>
<feature type="transmembrane region" description="Helical" evidence="7">
    <location>
        <begin position="253"/>
        <end position="274"/>
    </location>
</feature>
<keyword evidence="6 7" id="KW-0472">Membrane</keyword>
<dbReference type="PANTHER" id="PTHR33567:SF3">
    <property type="entry name" value="CHROMATE ION TRANSPORTER (EUROFUNG)"/>
    <property type="match status" value="1"/>
</dbReference>
<dbReference type="PIRSF" id="PIRSF004810">
    <property type="entry name" value="ChrA"/>
    <property type="match status" value="1"/>
</dbReference>
<comment type="caution">
    <text evidence="8">The sequence shown here is derived from an EMBL/GenBank/DDBJ whole genome shotgun (WGS) entry which is preliminary data.</text>
</comment>
<feature type="transmembrane region" description="Helical" evidence="7">
    <location>
        <begin position="72"/>
        <end position="102"/>
    </location>
</feature>
<evidence type="ECO:0000256" key="7">
    <source>
        <dbReference type="SAM" id="Phobius"/>
    </source>
</evidence>
<evidence type="ECO:0000256" key="6">
    <source>
        <dbReference type="ARBA" id="ARBA00023136"/>
    </source>
</evidence>
<dbReference type="EMBL" id="JADQBC010000125">
    <property type="protein sequence ID" value="MBR8829318.1"/>
    <property type="molecule type" value="Genomic_DNA"/>
</dbReference>
<keyword evidence="5 7" id="KW-1133">Transmembrane helix</keyword>
<feature type="transmembrane region" description="Helical" evidence="7">
    <location>
        <begin position="210"/>
        <end position="232"/>
    </location>
</feature>
<name>A0A941JQP9_9CHRO</name>
<dbReference type="GO" id="GO:0005886">
    <property type="term" value="C:plasma membrane"/>
    <property type="evidence" value="ECO:0007669"/>
    <property type="project" value="UniProtKB-SubCell"/>
</dbReference>
<feature type="transmembrane region" description="Helical" evidence="7">
    <location>
        <begin position="369"/>
        <end position="387"/>
    </location>
</feature>
<feature type="transmembrane region" description="Helical" evidence="7">
    <location>
        <begin position="313"/>
        <end position="338"/>
    </location>
</feature>
<organism evidence="8 9">
    <name type="scientific">Gomphosphaeria aponina SAG 52.96 = DSM 107014</name>
    <dbReference type="NCBI Taxonomy" id="1521640"/>
    <lineage>
        <taxon>Bacteria</taxon>
        <taxon>Bacillati</taxon>
        <taxon>Cyanobacteriota</taxon>
        <taxon>Cyanophyceae</taxon>
        <taxon>Oscillatoriophycideae</taxon>
        <taxon>Chroococcales</taxon>
        <taxon>Gomphosphaeriaceae</taxon>
        <taxon>Gomphosphaeria</taxon>
    </lineage>
</organism>
<evidence type="ECO:0000256" key="3">
    <source>
        <dbReference type="ARBA" id="ARBA00022475"/>
    </source>
</evidence>
<feature type="transmembrane region" description="Helical" evidence="7">
    <location>
        <begin position="344"/>
        <end position="362"/>
    </location>
</feature>
<dbReference type="GO" id="GO:0015109">
    <property type="term" value="F:chromate transmembrane transporter activity"/>
    <property type="evidence" value="ECO:0007669"/>
    <property type="project" value="InterPro"/>
</dbReference>
<accession>A0A941JQP9</accession>
<feature type="transmembrane region" description="Helical" evidence="7">
    <location>
        <begin position="143"/>
        <end position="176"/>
    </location>
</feature>
<dbReference type="NCBIfam" id="TIGR00937">
    <property type="entry name" value="2A51"/>
    <property type="match status" value="1"/>
</dbReference>
<proteinExistence type="inferred from homology"/>
<sequence length="389" mass="41656">MMTPTRISELAKVFLKLGIIGFGGPAAHIAMMENEVVNRRNWLTRSHFLDLMGATNLIPGPNSTEMAIHVGYIYGGLPGLVVAGVCFILPAVLISAIFAWIYVQFGTLPQISPLLYGIQPAVLAIISDALWRLGKKAVKTSQLLLIGLGVALLLLFGVNEVVALLLGGVMGMIWLGYKSNNQTTSMIVLGTAQAAIAASTSPVTPTFWQLGWFFLKVGSVLYGSGYVLVAFLQGEMVEKYHWLTQQQLLDAIAIGQFTPGPVLSTATFIGYLILGVPGALVATLAIFLPSFFFVAALNPIIPKLRQWKFAGAFLDAVNVSSVGLMIVVTCKLALAILIQPVAGLPFDLVAIFIAVVATFFLLRFRVNAPWLVLGGGTMGWLSSLFLGNS</sequence>
<evidence type="ECO:0000256" key="4">
    <source>
        <dbReference type="ARBA" id="ARBA00022692"/>
    </source>
</evidence>
<comment type="similarity">
    <text evidence="2">Belongs to the chromate ion transporter (CHR) (TC 2.A.51) family.</text>
</comment>
<keyword evidence="3" id="KW-1003">Cell membrane</keyword>
<evidence type="ECO:0000313" key="8">
    <source>
        <dbReference type="EMBL" id="MBR8829318.1"/>
    </source>
</evidence>
<protein>
    <submittedName>
        <fullName evidence="8">Chromate efflux transporter</fullName>
    </submittedName>
</protein>
<evidence type="ECO:0000256" key="5">
    <source>
        <dbReference type="ARBA" id="ARBA00022989"/>
    </source>
</evidence>
<comment type="subcellular location">
    <subcellularLocation>
        <location evidence="1">Cell membrane</location>
        <topology evidence="1">Multi-pass membrane protein</topology>
    </subcellularLocation>
</comment>
<dbReference type="PANTHER" id="PTHR33567">
    <property type="entry name" value="CHROMATE ION TRANSPORTER (EUROFUNG)"/>
    <property type="match status" value="1"/>
</dbReference>
<gene>
    <name evidence="8" type="primary">chrA</name>
    <name evidence="8" type="ORF">DSM107014_15705</name>
</gene>
<reference evidence="8" key="1">
    <citation type="submission" date="2021-02" db="EMBL/GenBank/DDBJ databases">
        <title>Metagenome analyses of Stigonema ocellatum DSM 106950, Chlorogloea purpurea SAG 13.99 and Gomphosphaeria aponina DSM 107014.</title>
        <authorList>
            <person name="Marter P."/>
            <person name="Huang S."/>
        </authorList>
    </citation>
    <scope>NUCLEOTIDE SEQUENCE</scope>
    <source>
        <strain evidence="8">JP213</strain>
    </source>
</reference>